<dbReference type="GO" id="GO:0071555">
    <property type="term" value="P:cell wall organization"/>
    <property type="evidence" value="ECO:0007669"/>
    <property type="project" value="UniProtKB-KW"/>
</dbReference>
<evidence type="ECO:0000256" key="3">
    <source>
        <dbReference type="ARBA" id="ARBA00022692"/>
    </source>
</evidence>
<feature type="transmembrane region" description="Helical" evidence="10">
    <location>
        <begin position="176"/>
        <end position="199"/>
    </location>
</feature>
<dbReference type="RefSeq" id="WP_089182715.1">
    <property type="nucleotide sequence ID" value="NZ_CP043427.1"/>
</dbReference>
<name>A0A381DHX9_9BACT</name>
<evidence type="ECO:0000256" key="4">
    <source>
        <dbReference type="ARBA" id="ARBA00022960"/>
    </source>
</evidence>
<keyword evidence="4 10" id="KW-0133">Cell shape</keyword>
<keyword evidence="6 10" id="KW-1133">Transmembrane helix</keyword>
<dbReference type="InterPro" id="IPR051050">
    <property type="entry name" value="Lipid_II_flippase_MurJ/MviN"/>
</dbReference>
<evidence type="ECO:0000256" key="10">
    <source>
        <dbReference type="HAMAP-Rule" id="MF_02078"/>
    </source>
</evidence>
<evidence type="ECO:0000256" key="6">
    <source>
        <dbReference type="ARBA" id="ARBA00022989"/>
    </source>
</evidence>
<evidence type="ECO:0000313" key="11">
    <source>
        <dbReference type="EMBL" id="SUX10286.1"/>
    </source>
</evidence>
<evidence type="ECO:0000256" key="2">
    <source>
        <dbReference type="ARBA" id="ARBA00022475"/>
    </source>
</evidence>
<comment type="pathway">
    <text evidence="10">Cell wall biogenesis; peptidoglycan biosynthesis.</text>
</comment>
<organism evidence="11 12">
    <name type="scientific">Campylobacter sputorum subsp. sputorum</name>
    <dbReference type="NCBI Taxonomy" id="32024"/>
    <lineage>
        <taxon>Bacteria</taxon>
        <taxon>Pseudomonadati</taxon>
        <taxon>Campylobacterota</taxon>
        <taxon>Epsilonproteobacteria</taxon>
        <taxon>Campylobacterales</taxon>
        <taxon>Campylobacteraceae</taxon>
        <taxon>Campylobacter</taxon>
    </lineage>
</organism>
<comment type="caution">
    <text evidence="10">Lacks conserved residue(s) required for the propagation of feature annotation.</text>
</comment>
<gene>
    <name evidence="11" type="primary">mviN</name>
    <name evidence="10" type="synonym">murJ</name>
    <name evidence="11" type="ORF">NCTC12475_00473</name>
</gene>
<feature type="transmembrane region" description="Helical" evidence="10">
    <location>
        <begin position="379"/>
        <end position="399"/>
    </location>
</feature>
<keyword evidence="5 10" id="KW-0573">Peptidoglycan synthesis</keyword>
<keyword evidence="10" id="KW-0813">Transport</keyword>
<keyword evidence="10" id="KW-0961">Cell wall biogenesis/degradation</keyword>
<dbReference type="AlphaFoldDB" id="A0A381DHX9"/>
<reference evidence="11 12" key="1">
    <citation type="submission" date="2018-06" db="EMBL/GenBank/DDBJ databases">
        <authorList>
            <consortium name="Pathogen Informatics"/>
            <person name="Doyle S."/>
        </authorList>
    </citation>
    <scope>NUCLEOTIDE SEQUENCE [LARGE SCALE GENOMIC DNA]</scope>
    <source>
        <strain evidence="11 12">NCTC12475</strain>
    </source>
</reference>
<feature type="transmembrane region" description="Helical" evidence="10">
    <location>
        <begin position="405"/>
        <end position="428"/>
    </location>
</feature>
<dbReference type="GO" id="GO:0015648">
    <property type="term" value="F:lipid-linked peptidoglycan transporter activity"/>
    <property type="evidence" value="ECO:0007669"/>
    <property type="project" value="UniProtKB-UniRule"/>
</dbReference>
<feature type="transmembrane region" description="Helical" evidence="10">
    <location>
        <begin position="310"/>
        <end position="334"/>
    </location>
</feature>
<dbReference type="PANTHER" id="PTHR47019">
    <property type="entry name" value="LIPID II FLIPPASE MURJ"/>
    <property type="match status" value="1"/>
</dbReference>
<feature type="transmembrane region" description="Helical" evidence="10">
    <location>
        <begin position="150"/>
        <end position="170"/>
    </location>
</feature>
<dbReference type="GO" id="GO:0008360">
    <property type="term" value="P:regulation of cell shape"/>
    <property type="evidence" value="ECO:0007669"/>
    <property type="project" value="UniProtKB-KW"/>
</dbReference>
<dbReference type="Proteomes" id="UP000254920">
    <property type="component" value="Unassembled WGS sequence"/>
</dbReference>
<accession>A0A381DHX9</accession>
<evidence type="ECO:0000256" key="7">
    <source>
        <dbReference type="ARBA" id="ARBA00023136"/>
    </source>
</evidence>
<dbReference type="PRINTS" id="PR01806">
    <property type="entry name" value="VIRFACTRMVIN"/>
</dbReference>
<evidence type="ECO:0000313" key="12">
    <source>
        <dbReference type="Proteomes" id="UP000254920"/>
    </source>
</evidence>
<dbReference type="GO" id="GO:0009252">
    <property type="term" value="P:peptidoglycan biosynthetic process"/>
    <property type="evidence" value="ECO:0007669"/>
    <property type="project" value="UniProtKB-UniRule"/>
</dbReference>
<feature type="transmembrane region" description="Helical" evidence="10">
    <location>
        <begin position="354"/>
        <end position="372"/>
    </location>
</feature>
<comment type="similarity">
    <text evidence="9 10">Belongs to the MurJ/MviN family.</text>
</comment>
<keyword evidence="2 10" id="KW-1003">Cell membrane</keyword>
<comment type="subcellular location">
    <subcellularLocation>
        <location evidence="1 10">Cell membrane</location>
        <topology evidence="1 10">Multi-pass membrane protein</topology>
    </subcellularLocation>
</comment>
<keyword evidence="3 10" id="KW-0812">Transmembrane</keyword>
<proteinExistence type="inferred from homology"/>
<dbReference type="STRING" id="32024.GCA_000788295_00598"/>
<feature type="transmembrane region" description="Helical" evidence="10">
    <location>
        <begin position="113"/>
        <end position="138"/>
    </location>
</feature>
<evidence type="ECO:0000256" key="5">
    <source>
        <dbReference type="ARBA" id="ARBA00022984"/>
    </source>
</evidence>
<feature type="transmembrane region" description="Helical" evidence="10">
    <location>
        <begin position="79"/>
        <end position="101"/>
    </location>
</feature>
<dbReference type="GO" id="GO:0005886">
    <property type="term" value="C:plasma membrane"/>
    <property type="evidence" value="ECO:0007669"/>
    <property type="project" value="UniProtKB-SubCell"/>
</dbReference>
<dbReference type="Pfam" id="PF03023">
    <property type="entry name" value="MurJ"/>
    <property type="match status" value="1"/>
</dbReference>
<feature type="transmembrane region" description="Helical" evidence="10">
    <location>
        <begin position="440"/>
        <end position="461"/>
    </location>
</feature>
<dbReference type="CDD" id="cd13123">
    <property type="entry name" value="MATE_MurJ_like"/>
    <property type="match status" value="1"/>
</dbReference>
<dbReference type="EMBL" id="UFVD01000001">
    <property type="protein sequence ID" value="SUX10286.1"/>
    <property type="molecule type" value="Genomic_DNA"/>
</dbReference>
<evidence type="ECO:0000256" key="1">
    <source>
        <dbReference type="ARBA" id="ARBA00004651"/>
    </source>
</evidence>
<comment type="function">
    <text evidence="8 10">Involved in peptidoglycan biosynthesis. Transports lipid-linked peptidoglycan precursors from the inner to the outer leaflet of the cytoplasmic membrane.</text>
</comment>
<sequence length="466" mass="52448">MLKHFFTNSFGILFSRILGFLRDMLTAAILGASVWSDIFFIAFKLPNLFRRLFGEGAFTQAFLPNFVSTNKKGLFSIEILLKFLCFILLLSLTVMLFAPLFTKALAIGFDENMINLAVPLVKINFWYLSFIFLVTLFASMLQYKGHFATTAFSTALLNISMICALLLSYGNDQKTAAYYLSYGVVIGGFLQMLTHIIALKHIKMLRILQGGFIKFKKGLRAKTDGFWKNFYHGVIGSSSAQIGAFIDTWFASFLATGSISYLYYANRIFQLPYSLFAVALTTAVFPKISRQIKANSYENALNLMSKSFHFLLAFLLFSSIGGIMLSYEITWLLFERGEFNSQNTKECAQVLSMFMIGLIAFGLAKLFSLWLYAKMQQKLAAKISIYSLLINLVFCLLLIKPLGAAGLALASSISAFYLLFMNIKIFSFNNFLAIISAKKILIIFALCVLEILILLVFKGFIDGYIR</sequence>
<protein>
    <recommendedName>
        <fullName evidence="10">Probable lipid II flippase MurJ</fullName>
    </recommendedName>
</protein>
<dbReference type="OrthoDB" id="9786339at2"/>
<dbReference type="GO" id="GO:0034204">
    <property type="term" value="P:lipid translocation"/>
    <property type="evidence" value="ECO:0007669"/>
    <property type="project" value="TreeGrafter"/>
</dbReference>
<dbReference type="UniPathway" id="UPA00219"/>
<feature type="transmembrane region" description="Helical" evidence="10">
    <location>
        <begin position="270"/>
        <end position="289"/>
    </location>
</feature>
<dbReference type="InterPro" id="IPR004268">
    <property type="entry name" value="MurJ"/>
</dbReference>
<keyword evidence="7 10" id="KW-0472">Membrane</keyword>
<dbReference type="PANTHER" id="PTHR47019:SF1">
    <property type="entry name" value="LIPID II FLIPPASE MURJ"/>
    <property type="match status" value="1"/>
</dbReference>
<dbReference type="HAMAP" id="MF_02078">
    <property type="entry name" value="MurJ_MviN"/>
    <property type="match status" value="1"/>
</dbReference>
<evidence type="ECO:0000256" key="9">
    <source>
        <dbReference type="ARBA" id="ARBA00061532"/>
    </source>
</evidence>
<keyword evidence="12" id="KW-1185">Reference proteome</keyword>
<dbReference type="NCBIfam" id="TIGR01695">
    <property type="entry name" value="murJ_mviN"/>
    <property type="match status" value="1"/>
</dbReference>
<dbReference type="GeneID" id="93090913"/>
<evidence type="ECO:0000256" key="8">
    <source>
        <dbReference type="ARBA" id="ARBA00060041"/>
    </source>
</evidence>
<feature type="transmembrane region" description="Helical" evidence="10">
    <location>
        <begin position="24"/>
        <end position="43"/>
    </location>
</feature>